<dbReference type="InterPro" id="IPR036188">
    <property type="entry name" value="FAD/NAD-bd_sf"/>
</dbReference>
<sequence length="411" mass="45226">MTQNNAASGNNAVVEVPTLVVGGGIAGLATALGLGRKGRPVHVIERAPEFGEVGAGIQLAPNAMAVLDELGVLDEVMKDAVLPQKKRYMDAVTGKEIATIDLGPEFVAHYGYHYIVTHRADLHSALLKGCQENEFVTLENNRTVLRAENLDGGKAQVVTEDGTTYLADAVIGADGLRSAIRPLIVEDQTVPSEYVAYRGTVPIETVPAEAVETPMVLCWLGPHMHLIQYPLRGGKLYNNVAVFRSDFYSPDHENWGTEEELDARFGICCEQVQEAGKYLNREIRWPMYDREPVKTWTEGSVSLIGDAAHPMLQYLAQGGAQSLDDSLAMVDAITTEPDAQAAFKSFEARRVEHTGNIQRLARVAGELFHIDGIGRELRNNSFKDHVPTDYQNLDWMFMPLRKAPEARTYPI</sequence>
<evidence type="ECO:0000259" key="6">
    <source>
        <dbReference type="Pfam" id="PF01494"/>
    </source>
</evidence>
<evidence type="ECO:0000256" key="5">
    <source>
        <dbReference type="ARBA" id="ARBA00023033"/>
    </source>
</evidence>
<proteinExistence type="predicted"/>
<accession>A0ABP7BSF1</accession>
<gene>
    <name evidence="7" type="ORF">GCM10023081_02130</name>
</gene>
<evidence type="ECO:0000313" key="8">
    <source>
        <dbReference type="Proteomes" id="UP001500752"/>
    </source>
</evidence>
<evidence type="ECO:0000256" key="4">
    <source>
        <dbReference type="ARBA" id="ARBA00023002"/>
    </source>
</evidence>
<evidence type="ECO:0000256" key="1">
    <source>
        <dbReference type="ARBA" id="ARBA00001974"/>
    </source>
</evidence>
<keyword evidence="4" id="KW-0560">Oxidoreductase</keyword>
<dbReference type="PRINTS" id="PR00420">
    <property type="entry name" value="RNGMNOXGNASE"/>
</dbReference>
<evidence type="ECO:0000313" key="7">
    <source>
        <dbReference type="EMBL" id="GAA3666869.1"/>
    </source>
</evidence>
<dbReference type="InterPro" id="IPR002938">
    <property type="entry name" value="FAD-bd"/>
</dbReference>
<keyword evidence="8" id="KW-1185">Reference proteome</keyword>
<name>A0ABP7BSF1_9MICC</name>
<dbReference type="Pfam" id="PF01494">
    <property type="entry name" value="FAD_binding_3"/>
    <property type="match status" value="1"/>
</dbReference>
<keyword evidence="2" id="KW-0285">Flavoprotein</keyword>
<evidence type="ECO:0000256" key="3">
    <source>
        <dbReference type="ARBA" id="ARBA00022827"/>
    </source>
</evidence>
<evidence type="ECO:0000256" key="2">
    <source>
        <dbReference type="ARBA" id="ARBA00022630"/>
    </source>
</evidence>
<feature type="domain" description="FAD-binding" evidence="6">
    <location>
        <begin position="15"/>
        <end position="332"/>
    </location>
</feature>
<dbReference type="SUPFAM" id="SSF54373">
    <property type="entry name" value="FAD-linked reductases, C-terminal domain"/>
    <property type="match status" value="1"/>
</dbReference>
<dbReference type="Proteomes" id="UP001500752">
    <property type="component" value="Unassembled WGS sequence"/>
</dbReference>
<keyword evidence="3" id="KW-0274">FAD</keyword>
<comment type="caution">
    <text evidence="7">The sequence shown here is derived from an EMBL/GenBank/DDBJ whole genome shotgun (WGS) entry which is preliminary data.</text>
</comment>
<keyword evidence="5" id="KW-0503">Monooxygenase</keyword>
<dbReference type="PANTHER" id="PTHR13789">
    <property type="entry name" value="MONOOXYGENASE"/>
    <property type="match status" value="1"/>
</dbReference>
<dbReference type="Gene3D" id="3.50.50.60">
    <property type="entry name" value="FAD/NAD(P)-binding domain"/>
    <property type="match status" value="1"/>
</dbReference>
<protein>
    <submittedName>
        <fullName evidence="7">3-hydroxybenzoate 6-hydroxylase</fullName>
    </submittedName>
</protein>
<dbReference type="EMBL" id="BAABEO010000002">
    <property type="protein sequence ID" value="GAA3666869.1"/>
    <property type="molecule type" value="Genomic_DNA"/>
</dbReference>
<organism evidence="7 8">
    <name type="scientific">Arthrobacter ginkgonis</name>
    <dbReference type="NCBI Taxonomy" id="1630594"/>
    <lineage>
        <taxon>Bacteria</taxon>
        <taxon>Bacillati</taxon>
        <taxon>Actinomycetota</taxon>
        <taxon>Actinomycetes</taxon>
        <taxon>Micrococcales</taxon>
        <taxon>Micrococcaceae</taxon>
        <taxon>Arthrobacter</taxon>
    </lineage>
</organism>
<dbReference type="PANTHER" id="PTHR13789:SF318">
    <property type="entry name" value="GERANYLGERANYL DIPHOSPHATE REDUCTASE"/>
    <property type="match status" value="1"/>
</dbReference>
<dbReference type="SUPFAM" id="SSF51905">
    <property type="entry name" value="FAD/NAD(P)-binding domain"/>
    <property type="match status" value="1"/>
</dbReference>
<comment type="cofactor">
    <cofactor evidence="1">
        <name>FAD</name>
        <dbReference type="ChEBI" id="CHEBI:57692"/>
    </cofactor>
</comment>
<reference evidence="8" key="1">
    <citation type="journal article" date="2019" name="Int. J. Syst. Evol. Microbiol.">
        <title>The Global Catalogue of Microorganisms (GCM) 10K type strain sequencing project: providing services to taxonomists for standard genome sequencing and annotation.</title>
        <authorList>
            <consortium name="The Broad Institute Genomics Platform"/>
            <consortium name="The Broad Institute Genome Sequencing Center for Infectious Disease"/>
            <person name="Wu L."/>
            <person name="Ma J."/>
        </authorList>
    </citation>
    <scope>NUCLEOTIDE SEQUENCE [LARGE SCALE GENOMIC DNA]</scope>
    <source>
        <strain evidence="8">JCM 30742</strain>
    </source>
</reference>
<dbReference type="RefSeq" id="WP_345147811.1">
    <property type="nucleotide sequence ID" value="NZ_BAABEO010000002.1"/>
</dbReference>
<dbReference type="InterPro" id="IPR050493">
    <property type="entry name" value="FAD-dep_Monooxygenase_BioMet"/>
</dbReference>